<organism evidence="2 3">
    <name type="scientific">Allopontixanthobacter sediminis</name>
    <dbReference type="NCBI Taxonomy" id="1689985"/>
    <lineage>
        <taxon>Bacteria</taxon>
        <taxon>Pseudomonadati</taxon>
        <taxon>Pseudomonadota</taxon>
        <taxon>Alphaproteobacteria</taxon>
        <taxon>Sphingomonadales</taxon>
        <taxon>Erythrobacteraceae</taxon>
        <taxon>Allopontixanthobacter</taxon>
    </lineage>
</organism>
<dbReference type="InterPro" id="IPR039246">
    <property type="entry name" value="Flagellar_FlgA"/>
</dbReference>
<dbReference type="Proteomes" id="UP000431922">
    <property type="component" value="Unassembled WGS sequence"/>
</dbReference>
<dbReference type="Pfam" id="PF13144">
    <property type="entry name" value="ChapFlgA"/>
    <property type="match status" value="1"/>
</dbReference>
<dbReference type="AlphaFoldDB" id="A0A845B5F3"/>
<dbReference type="Gene3D" id="2.30.30.760">
    <property type="match status" value="1"/>
</dbReference>
<reference evidence="2 3" key="1">
    <citation type="submission" date="2019-12" db="EMBL/GenBank/DDBJ databases">
        <title>Genomic-based taxomic classification of the family Erythrobacteraceae.</title>
        <authorList>
            <person name="Xu L."/>
        </authorList>
    </citation>
    <scope>NUCLEOTIDE SEQUENCE [LARGE SCALE GENOMIC DNA]</scope>
    <source>
        <strain evidence="2 3">KCTC 42453</strain>
    </source>
</reference>
<dbReference type="GO" id="GO:0044780">
    <property type="term" value="P:bacterial-type flagellum assembly"/>
    <property type="evidence" value="ECO:0007669"/>
    <property type="project" value="InterPro"/>
</dbReference>
<feature type="domain" description="Flagella basal body P-ring formation protein FlgA SAF" evidence="1">
    <location>
        <begin position="100"/>
        <end position="158"/>
    </location>
</feature>
<evidence type="ECO:0000313" key="3">
    <source>
        <dbReference type="Proteomes" id="UP000431922"/>
    </source>
</evidence>
<proteinExistence type="predicted"/>
<dbReference type="OrthoDB" id="7408548at2"/>
<gene>
    <name evidence="2" type="ORF">GRI65_14540</name>
</gene>
<evidence type="ECO:0000313" key="2">
    <source>
        <dbReference type="EMBL" id="MXP45668.1"/>
    </source>
</evidence>
<evidence type="ECO:0000259" key="1">
    <source>
        <dbReference type="Pfam" id="PF13144"/>
    </source>
</evidence>
<dbReference type="EMBL" id="WTYL01000005">
    <property type="protein sequence ID" value="MXP45668.1"/>
    <property type="molecule type" value="Genomic_DNA"/>
</dbReference>
<dbReference type="InterPro" id="IPR017585">
    <property type="entry name" value="SAF_FlgA"/>
</dbReference>
<protein>
    <recommendedName>
        <fullName evidence="1">Flagella basal body P-ring formation protein FlgA SAF domain-containing protein</fullName>
    </recommendedName>
</protein>
<keyword evidence="3" id="KW-1185">Reference proteome</keyword>
<dbReference type="PANTHER" id="PTHR36307">
    <property type="entry name" value="FLAGELLA BASAL BODY P-RING FORMATION PROTEIN FLGA"/>
    <property type="match status" value="1"/>
</dbReference>
<accession>A0A845B5F3</accession>
<dbReference type="PANTHER" id="PTHR36307:SF1">
    <property type="entry name" value="FLAGELLA BASAL BODY P-RING FORMATION PROTEIN FLGA"/>
    <property type="match status" value="1"/>
</dbReference>
<comment type="caution">
    <text evidence="2">The sequence shown here is derived from an EMBL/GenBank/DDBJ whole genome shotgun (WGS) entry which is preliminary data.</text>
</comment>
<name>A0A845B5F3_9SPHN</name>
<sequence length="161" mass="16426">MPAAIIAQSAAAQSAAAQSEASADLDQIDREVAAFTGAAIGTSGGARAPVDRRMRLARCAAALQLSPYGIRQDSVSVQCPGSWRIFVPLSRGTEPSGGADLVGRGDRVSIVLQGRGFSVTQSGEAMEAGGEGDWIRIKPPGASEPIRAKVVSPGRVTIPAG</sequence>